<comment type="caution">
    <text evidence="1">The sequence shown here is derived from an EMBL/GenBank/DDBJ whole genome shotgun (WGS) entry which is preliminary data.</text>
</comment>
<evidence type="ECO:0008006" key="3">
    <source>
        <dbReference type="Google" id="ProtNLM"/>
    </source>
</evidence>
<proteinExistence type="predicted"/>
<gene>
    <name evidence="1" type="ORF">D7Z54_05885</name>
</gene>
<sequence length="89" mass="10225">MDPQQQAPDQQNVMPQPPQTITVKDHLYLSDMLSWNLNAAKKSAFFAKQCTDMDVKTELEKTAHMHERHYQQLLPHLQSGTQPIQPNAN</sequence>
<organism evidence="1 2">
    <name type="scientific">Salibacterium salarium</name>
    <dbReference type="NCBI Taxonomy" id="284579"/>
    <lineage>
        <taxon>Bacteria</taxon>
        <taxon>Bacillati</taxon>
        <taxon>Bacillota</taxon>
        <taxon>Bacilli</taxon>
        <taxon>Bacillales</taxon>
        <taxon>Bacillaceae</taxon>
    </lineage>
</organism>
<dbReference type="Proteomes" id="UP000275076">
    <property type="component" value="Unassembled WGS sequence"/>
</dbReference>
<keyword evidence="2" id="KW-1185">Reference proteome</keyword>
<protein>
    <recommendedName>
        <fullName evidence="3">Coat F domain-containing protein</fullName>
    </recommendedName>
</protein>
<evidence type="ECO:0000313" key="2">
    <source>
        <dbReference type="Proteomes" id="UP000275076"/>
    </source>
</evidence>
<reference evidence="1 2" key="1">
    <citation type="submission" date="2018-10" db="EMBL/GenBank/DDBJ databases">
        <title>Draft genome sequence of Bacillus salarius IM0101, isolated from a hypersaline soil in Inner Mongolia, China.</title>
        <authorList>
            <person name="Yamprayoonswat W."/>
            <person name="Boonvisut S."/>
            <person name="Jumpathong W."/>
            <person name="Sittihan S."/>
            <person name="Ruangsuj P."/>
            <person name="Wanthongcharoen S."/>
            <person name="Thongpramul N."/>
            <person name="Pimmason S."/>
            <person name="Yu B."/>
            <person name="Yasawong M."/>
        </authorList>
    </citation>
    <scope>NUCLEOTIDE SEQUENCE [LARGE SCALE GENOMIC DNA]</scope>
    <source>
        <strain evidence="1 2">IM0101</strain>
    </source>
</reference>
<dbReference type="RefSeq" id="WP_125554926.1">
    <property type="nucleotide sequence ID" value="NZ_JAUSUM010000001.1"/>
</dbReference>
<accession>A0A3R9Q5K2</accession>
<dbReference type="OrthoDB" id="1799385at2"/>
<evidence type="ECO:0000313" key="1">
    <source>
        <dbReference type="EMBL" id="RSL34098.1"/>
    </source>
</evidence>
<name>A0A3R9Q5K2_9BACI</name>
<dbReference type="AlphaFoldDB" id="A0A3R9Q5K2"/>
<dbReference type="EMBL" id="RBVX01000004">
    <property type="protein sequence ID" value="RSL34098.1"/>
    <property type="molecule type" value="Genomic_DNA"/>
</dbReference>